<dbReference type="EMBL" id="CABFNO020001361">
    <property type="protein sequence ID" value="CAG9983304.1"/>
    <property type="molecule type" value="Genomic_DNA"/>
</dbReference>
<dbReference type="Gene3D" id="1.20.200.10">
    <property type="entry name" value="Fumarase/aspartase (Central domain)"/>
    <property type="match status" value="1"/>
</dbReference>
<dbReference type="InterPro" id="IPR022313">
    <property type="entry name" value="Phe/His_NH3-lyase_AS"/>
</dbReference>
<reference evidence="2" key="1">
    <citation type="submission" date="2021-10" db="EMBL/GenBank/DDBJ databases">
        <authorList>
            <person name="Piombo E."/>
        </authorList>
    </citation>
    <scope>NUCLEOTIDE SEQUENCE</scope>
</reference>
<evidence type="ECO:0000313" key="2">
    <source>
        <dbReference type="EMBL" id="CAG9983304.1"/>
    </source>
</evidence>
<comment type="similarity">
    <text evidence="1">Belongs to the PAL/histidase family.</text>
</comment>
<protein>
    <recommendedName>
        <fullName evidence="4">Phenylalanine ammonia-lyase</fullName>
    </recommendedName>
</protein>
<dbReference type="InterPro" id="IPR024083">
    <property type="entry name" value="Fumarase/histidase_N"/>
</dbReference>
<sequence>MMLISRRHRKGFELSKATKIAQRMRDSTEVVQQHMAGLNIIYGVNTAPGANADARPTDYRKLQSSFFQHHQCGILPETAFGATATSAGPMVLPDDVTIASAAIRCNSLVRGHSAIRYHVVESLADLISRGAIPLIPCRGSISASGDLSPLSYFGGMLEGNKGVSVRLLRSDGTQDIVPASEVLQGLGKDPISFETKEGLSIMNGTAVSTAFAALVLQDCQDLVILSELLTAMAVEALCGKVEDFHPFIGAVRPHQGQIEVADNIRDFLTGSKLIGNGNIPQTGLAQDRYSIRTASQWIGPLIEDIRTAESQLKVELNSTTDNPLIDSTNARIHHGGNFQAAAATSAMEKSRTAICMLGKMLLAHSNELVNPDLSQGLPPNLCADEPALSFTCKGIDVNMTSYYAEMAFLTNSVVSHVQTAESNNQSINSLALISARMTGNSVELLSMMVAADIYLLCQAADLRTRDQIFLEEARVVARSSFLDLNPCELEQDGPGTAATFDTWWGCICASWKRNNRLDSEPRMKQVTADSLVFLLNQPSLLTTKGHPILNSNLLEWQCRLSSDLLRTYVKVRDGFFERQTTPSYLGMTTRKLYEFVRFDLNIPFHKGVDDHPPLLPVDQGQQRAFSIGQYVSRIFVAVRDKSIFKCFRDTIEF</sequence>
<evidence type="ECO:0000256" key="1">
    <source>
        <dbReference type="ARBA" id="ARBA00007238"/>
    </source>
</evidence>
<dbReference type="InterPro" id="IPR001106">
    <property type="entry name" value="Aromatic_Lyase"/>
</dbReference>
<dbReference type="PROSITE" id="PS00488">
    <property type="entry name" value="PAL_HISTIDASE"/>
    <property type="match status" value="1"/>
</dbReference>
<dbReference type="InterPro" id="IPR023144">
    <property type="entry name" value="Phe_NH3-lyase_shielding_dom_sf"/>
</dbReference>
<name>A0A9N9UD55_9HYPO</name>
<proteinExistence type="inferred from homology"/>
<dbReference type="Gene3D" id="1.10.274.20">
    <property type="entry name" value="Phenylalanine ammonia-lyase 1, domain 3"/>
    <property type="match status" value="1"/>
</dbReference>
<evidence type="ECO:0008006" key="4">
    <source>
        <dbReference type="Google" id="ProtNLM"/>
    </source>
</evidence>
<evidence type="ECO:0000313" key="3">
    <source>
        <dbReference type="Proteomes" id="UP000754883"/>
    </source>
</evidence>
<dbReference type="OrthoDB" id="10051290at2759"/>
<dbReference type="Gene3D" id="1.10.275.10">
    <property type="entry name" value="Fumarase/aspartase (N-terminal domain)"/>
    <property type="match status" value="1"/>
</dbReference>
<dbReference type="CDD" id="cd00332">
    <property type="entry name" value="PAL-HAL"/>
    <property type="match status" value="1"/>
</dbReference>
<dbReference type="InterPro" id="IPR008948">
    <property type="entry name" value="L-Aspartase-like"/>
</dbReference>
<comment type="caution">
    <text evidence="2">The sequence shown here is derived from an EMBL/GenBank/DDBJ whole genome shotgun (WGS) entry which is preliminary data.</text>
</comment>
<dbReference type="Pfam" id="PF00221">
    <property type="entry name" value="Lyase_aromatic"/>
    <property type="match status" value="1"/>
</dbReference>
<gene>
    <name evidence="2" type="ORF">CBYS24578_00010304</name>
</gene>
<dbReference type="GO" id="GO:0016841">
    <property type="term" value="F:ammonia-lyase activity"/>
    <property type="evidence" value="ECO:0007669"/>
    <property type="project" value="InterPro"/>
</dbReference>
<organism evidence="2 3">
    <name type="scientific">Clonostachys byssicola</name>
    <dbReference type="NCBI Taxonomy" id="160290"/>
    <lineage>
        <taxon>Eukaryota</taxon>
        <taxon>Fungi</taxon>
        <taxon>Dikarya</taxon>
        <taxon>Ascomycota</taxon>
        <taxon>Pezizomycotina</taxon>
        <taxon>Sordariomycetes</taxon>
        <taxon>Hypocreomycetidae</taxon>
        <taxon>Hypocreales</taxon>
        <taxon>Bionectriaceae</taxon>
        <taxon>Clonostachys</taxon>
    </lineage>
</organism>
<keyword evidence="3" id="KW-1185">Reference proteome</keyword>
<dbReference type="PANTHER" id="PTHR10362">
    <property type="entry name" value="HISTIDINE AMMONIA-LYASE"/>
    <property type="match status" value="1"/>
</dbReference>
<dbReference type="Proteomes" id="UP000754883">
    <property type="component" value="Unassembled WGS sequence"/>
</dbReference>
<dbReference type="SUPFAM" id="SSF48557">
    <property type="entry name" value="L-aspartase-like"/>
    <property type="match status" value="1"/>
</dbReference>
<dbReference type="AlphaFoldDB" id="A0A9N9UD55"/>
<accession>A0A9N9UD55</accession>